<dbReference type="SUPFAM" id="SSF56935">
    <property type="entry name" value="Porins"/>
    <property type="match status" value="1"/>
</dbReference>
<dbReference type="EMBL" id="JAAGNX010000002">
    <property type="protein sequence ID" value="NDV62201.1"/>
    <property type="molecule type" value="Genomic_DNA"/>
</dbReference>
<dbReference type="InterPro" id="IPR012910">
    <property type="entry name" value="Plug_dom"/>
</dbReference>
<gene>
    <name evidence="12" type="ORF">G0Q06_07055</name>
</gene>
<sequence length="1002" mass="110627">MKKTPLTGSASNWLPLRTIIVSGLCGLLLPFNAASGQAEEDEDVFELEPVTVLGSAITRFDQESGLPVSILEMNEIESDGFISPGEIFSELVFTGSPEFNETEDGPNDARGDVTSINLRGAGPGQTLVLMNGRRLAPHPLNQTVGQAPSVLVNANVMPAGLIERIDVLRDGASAIYGTDASAGVVNTVLDTNFLGNEVRLRYGQDGSGDYTEQLYTYTGGFDFNEGKTNLSLFLSYFERDPIIATDRWYARAGDKRPLVDENWRGDVSIINVSSGSVYARFETDLPGSRDELSQNGVEITDGTGEFHINAPGLPGTTAVLADGTNIDDDALPRDERYDFAPWRTLTSEVERTNFFATLHHEFSDTLKLFAEIGYYHADTWQQRAPVVIGTSDDIVIPAQNYYNPFGPVTFADGRTNPNRLSGITLQNGDPLPDEGIGIVLEGWRTEWAGPRLVDVETDSYLYTIGLKGKAYDNWYWETGIRYNLNEATDTSSNRLSKTGLSGALADDTPAALNVFSGPGANNREDFEDLIIQVSRTAETELLSYDLRANNPEVTELFGNPVGIALGIEAREETYMDDRDPRIDGTIRFDDSFQGTSDIIGVSPTEDTDSDREVIGAYAELLVPIVGEANRTPLFHRLEVQLAGRWEDYSDFGDLTKPKVGVMWYLSPDLLLRTSQAQGFTAPNLSILTKPIQRFNTGILDDYRLQWDPDNAANDGSEQLADLRGGNFGLGPEESKTKTFGIVWRVPYIEGLTLTADYWEIEITDRIGTIGTADIIDADQDILDALSANPADYSPGDVVIGDPRVERDPITQEQIDLATGLGYAPAGAISRVINPFVNEAAREISGWDFGLEYAFPETSFGRFRLTAEGSYLESFDDIEVAGDSPVSQIKDEINPRFRGKSTLSWRKDNWSASVTVNYISETVDNDVDGDDGREWVIDDYMRTSIRMGYRFNDGSLDGLAVSFGIRNLFDEDPSFNPDESFGYEPSLHSNRERYYYLDLKYSF</sequence>
<dbReference type="PROSITE" id="PS52016">
    <property type="entry name" value="TONB_DEPENDENT_REC_3"/>
    <property type="match status" value="1"/>
</dbReference>
<evidence type="ECO:0000256" key="1">
    <source>
        <dbReference type="ARBA" id="ARBA00004571"/>
    </source>
</evidence>
<dbReference type="InterPro" id="IPR000531">
    <property type="entry name" value="Beta-barrel_TonB"/>
</dbReference>
<evidence type="ECO:0000256" key="3">
    <source>
        <dbReference type="ARBA" id="ARBA00022452"/>
    </source>
</evidence>
<evidence type="ECO:0000259" key="11">
    <source>
        <dbReference type="Pfam" id="PF07715"/>
    </source>
</evidence>
<dbReference type="AlphaFoldDB" id="A0A6B2LZQ5"/>
<evidence type="ECO:0000256" key="6">
    <source>
        <dbReference type="ARBA" id="ARBA00023136"/>
    </source>
</evidence>
<comment type="caution">
    <text evidence="12">The sequence shown here is derived from an EMBL/GenBank/DDBJ whole genome shotgun (WGS) entry which is preliminary data.</text>
</comment>
<evidence type="ECO:0000313" key="12">
    <source>
        <dbReference type="EMBL" id="NDV62201.1"/>
    </source>
</evidence>
<evidence type="ECO:0000256" key="7">
    <source>
        <dbReference type="ARBA" id="ARBA00023237"/>
    </source>
</evidence>
<dbReference type="Gene3D" id="2.170.130.10">
    <property type="entry name" value="TonB-dependent receptor, plug domain"/>
    <property type="match status" value="1"/>
</dbReference>
<dbReference type="PANTHER" id="PTHR47234:SF2">
    <property type="entry name" value="TONB-DEPENDENT RECEPTOR"/>
    <property type="match status" value="1"/>
</dbReference>
<dbReference type="PANTHER" id="PTHR47234">
    <property type="match status" value="1"/>
</dbReference>
<keyword evidence="3 8" id="KW-1134">Transmembrane beta strand</keyword>
<dbReference type="GO" id="GO:0009279">
    <property type="term" value="C:cell outer membrane"/>
    <property type="evidence" value="ECO:0007669"/>
    <property type="project" value="UniProtKB-SubCell"/>
</dbReference>
<dbReference type="Gene3D" id="2.40.170.20">
    <property type="entry name" value="TonB-dependent receptor, beta-barrel domain"/>
    <property type="match status" value="1"/>
</dbReference>
<keyword evidence="4 8" id="KW-0812">Transmembrane</keyword>
<comment type="subcellular location">
    <subcellularLocation>
        <location evidence="1 8">Cell outer membrane</location>
        <topology evidence="1 8">Multi-pass membrane protein</topology>
    </subcellularLocation>
</comment>
<dbReference type="InterPro" id="IPR039426">
    <property type="entry name" value="TonB-dep_rcpt-like"/>
</dbReference>
<organism evidence="12 13">
    <name type="scientific">Oceanipulchritudo coccoides</name>
    <dbReference type="NCBI Taxonomy" id="2706888"/>
    <lineage>
        <taxon>Bacteria</taxon>
        <taxon>Pseudomonadati</taxon>
        <taxon>Verrucomicrobiota</taxon>
        <taxon>Opitutia</taxon>
        <taxon>Puniceicoccales</taxon>
        <taxon>Oceanipulchritudinaceae</taxon>
        <taxon>Oceanipulchritudo</taxon>
    </lineage>
</organism>
<evidence type="ECO:0000256" key="8">
    <source>
        <dbReference type="PROSITE-ProRule" id="PRU01360"/>
    </source>
</evidence>
<keyword evidence="7 8" id="KW-0998">Cell outer membrane</keyword>
<name>A0A6B2LZQ5_9BACT</name>
<protein>
    <submittedName>
        <fullName evidence="12">TonB-dependent receptor</fullName>
    </submittedName>
</protein>
<comment type="similarity">
    <text evidence="8 9">Belongs to the TonB-dependent receptor family.</text>
</comment>
<accession>A0A6B2LZQ5</accession>
<dbReference type="InterPro" id="IPR036942">
    <property type="entry name" value="Beta-barrel_TonB_sf"/>
</dbReference>
<dbReference type="Pfam" id="PF00593">
    <property type="entry name" value="TonB_dep_Rec_b-barrel"/>
    <property type="match status" value="1"/>
</dbReference>
<keyword evidence="5 9" id="KW-0798">TonB box</keyword>
<proteinExistence type="inferred from homology"/>
<dbReference type="Pfam" id="PF07715">
    <property type="entry name" value="Plug"/>
    <property type="match status" value="1"/>
</dbReference>
<keyword evidence="12" id="KW-0675">Receptor</keyword>
<keyword evidence="6 8" id="KW-0472">Membrane</keyword>
<dbReference type="InterPro" id="IPR037066">
    <property type="entry name" value="Plug_dom_sf"/>
</dbReference>
<evidence type="ECO:0000259" key="10">
    <source>
        <dbReference type="Pfam" id="PF00593"/>
    </source>
</evidence>
<evidence type="ECO:0000256" key="2">
    <source>
        <dbReference type="ARBA" id="ARBA00022448"/>
    </source>
</evidence>
<dbReference type="RefSeq" id="WP_163963892.1">
    <property type="nucleotide sequence ID" value="NZ_JAAGNX010000002.1"/>
</dbReference>
<evidence type="ECO:0000256" key="9">
    <source>
        <dbReference type="RuleBase" id="RU003357"/>
    </source>
</evidence>
<keyword evidence="2 8" id="KW-0813">Transport</keyword>
<evidence type="ECO:0000256" key="5">
    <source>
        <dbReference type="ARBA" id="ARBA00023077"/>
    </source>
</evidence>
<evidence type="ECO:0000313" key="13">
    <source>
        <dbReference type="Proteomes" id="UP000478417"/>
    </source>
</evidence>
<feature type="domain" description="TonB-dependent receptor-like beta-barrel" evidence="10">
    <location>
        <begin position="417"/>
        <end position="967"/>
    </location>
</feature>
<feature type="domain" description="TonB-dependent receptor plug" evidence="11">
    <location>
        <begin position="67"/>
        <end position="184"/>
    </location>
</feature>
<evidence type="ECO:0000256" key="4">
    <source>
        <dbReference type="ARBA" id="ARBA00022692"/>
    </source>
</evidence>
<dbReference type="Proteomes" id="UP000478417">
    <property type="component" value="Unassembled WGS sequence"/>
</dbReference>
<keyword evidence="13" id="KW-1185">Reference proteome</keyword>
<reference evidence="12 13" key="1">
    <citation type="submission" date="2020-02" db="EMBL/GenBank/DDBJ databases">
        <title>Albibacoteraceae fam. nov., the first described family within the subdivision 4 Verrucomicrobia.</title>
        <authorList>
            <person name="Xi F."/>
        </authorList>
    </citation>
    <scope>NUCLEOTIDE SEQUENCE [LARGE SCALE GENOMIC DNA]</scope>
    <source>
        <strain evidence="12 13">CK1056</strain>
    </source>
</reference>